<dbReference type="GO" id="GO:0004930">
    <property type="term" value="F:G protein-coupled receptor activity"/>
    <property type="evidence" value="ECO:0007669"/>
    <property type="project" value="InterPro"/>
</dbReference>
<evidence type="ECO:0000313" key="8">
    <source>
        <dbReference type="EMBL" id="EDV90816.1"/>
    </source>
</evidence>
<dbReference type="EMBL" id="CH916377">
    <property type="protein sequence ID" value="EDV90816.1"/>
    <property type="molecule type" value="Genomic_DNA"/>
</dbReference>
<dbReference type="PhylomeDB" id="B4JYQ4"/>
<dbReference type="STRING" id="7222.B4JYQ4"/>
<feature type="transmembrane region" description="Helical" evidence="5">
    <location>
        <begin position="634"/>
        <end position="658"/>
    </location>
</feature>
<dbReference type="PRINTS" id="PR00249">
    <property type="entry name" value="GPCRSECRETIN"/>
</dbReference>
<accession>B4JYQ4</accession>
<proteinExistence type="predicted"/>
<dbReference type="OMA" id="NGMPVTR"/>
<dbReference type="Proteomes" id="UP000001070">
    <property type="component" value="Unassembled WGS sequence"/>
</dbReference>
<protein>
    <submittedName>
        <fullName evidence="8">GH13973</fullName>
    </submittedName>
</protein>
<dbReference type="InterPro" id="IPR046338">
    <property type="entry name" value="GAIN_dom_sf"/>
</dbReference>
<dbReference type="GO" id="GO:0016020">
    <property type="term" value="C:membrane"/>
    <property type="evidence" value="ECO:0007669"/>
    <property type="project" value="UniProtKB-SubCell"/>
</dbReference>
<feature type="transmembrane region" description="Helical" evidence="5">
    <location>
        <begin position="591"/>
        <end position="613"/>
    </location>
</feature>
<dbReference type="PANTHER" id="PTHR47767:SF1">
    <property type="entry name" value="ADHESION G PROTEIN-COUPLED RECEPTOR G7"/>
    <property type="match status" value="1"/>
</dbReference>
<feature type="chain" id="PRO_5002813055" evidence="6">
    <location>
        <begin position="21"/>
        <end position="818"/>
    </location>
</feature>
<evidence type="ECO:0000256" key="3">
    <source>
        <dbReference type="ARBA" id="ARBA00022989"/>
    </source>
</evidence>
<feature type="transmembrane region" description="Helical" evidence="5">
    <location>
        <begin position="678"/>
        <end position="702"/>
    </location>
</feature>
<dbReference type="CDD" id="cd15040">
    <property type="entry name" value="7tmB2_Adhesion"/>
    <property type="match status" value="1"/>
</dbReference>
<dbReference type="InterPro" id="IPR000832">
    <property type="entry name" value="GPCR_2_secretin-like"/>
</dbReference>
<reference evidence="8 9" key="1">
    <citation type="journal article" date="2007" name="Nature">
        <title>Evolution of genes and genomes on the Drosophila phylogeny.</title>
        <authorList>
            <consortium name="Drosophila 12 Genomes Consortium"/>
            <person name="Clark A.G."/>
            <person name="Eisen M.B."/>
            <person name="Smith D.R."/>
            <person name="Bergman C.M."/>
            <person name="Oliver B."/>
            <person name="Markow T.A."/>
            <person name="Kaufman T.C."/>
            <person name="Kellis M."/>
            <person name="Gelbart W."/>
            <person name="Iyer V.N."/>
            <person name="Pollard D.A."/>
            <person name="Sackton T.B."/>
            <person name="Larracuente A.M."/>
            <person name="Singh N.D."/>
            <person name="Abad J.P."/>
            <person name="Abt D.N."/>
            <person name="Adryan B."/>
            <person name="Aguade M."/>
            <person name="Akashi H."/>
            <person name="Anderson W.W."/>
            <person name="Aquadro C.F."/>
            <person name="Ardell D.H."/>
            <person name="Arguello R."/>
            <person name="Artieri C.G."/>
            <person name="Barbash D.A."/>
            <person name="Barker D."/>
            <person name="Barsanti P."/>
            <person name="Batterham P."/>
            <person name="Batzoglou S."/>
            <person name="Begun D."/>
            <person name="Bhutkar A."/>
            <person name="Blanco E."/>
            <person name="Bosak S.A."/>
            <person name="Bradley R.K."/>
            <person name="Brand A.D."/>
            <person name="Brent M.R."/>
            <person name="Brooks A.N."/>
            <person name="Brown R.H."/>
            <person name="Butlin R.K."/>
            <person name="Caggese C."/>
            <person name="Calvi B.R."/>
            <person name="Bernardo de Carvalho A."/>
            <person name="Caspi A."/>
            <person name="Castrezana S."/>
            <person name="Celniker S.E."/>
            <person name="Chang J.L."/>
            <person name="Chapple C."/>
            <person name="Chatterji S."/>
            <person name="Chinwalla A."/>
            <person name="Civetta A."/>
            <person name="Clifton S.W."/>
            <person name="Comeron J.M."/>
            <person name="Costello J.C."/>
            <person name="Coyne J.A."/>
            <person name="Daub J."/>
            <person name="David R.G."/>
            <person name="Delcher A.L."/>
            <person name="Delehaunty K."/>
            <person name="Do C.B."/>
            <person name="Ebling H."/>
            <person name="Edwards K."/>
            <person name="Eickbush T."/>
            <person name="Evans J.D."/>
            <person name="Filipski A."/>
            <person name="Findeiss S."/>
            <person name="Freyhult E."/>
            <person name="Fulton L."/>
            <person name="Fulton R."/>
            <person name="Garcia A.C."/>
            <person name="Gardiner A."/>
            <person name="Garfield D.A."/>
            <person name="Garvin B.E."/>
            <person name="Gibson G."/>
            <person name="Gilbert D."/>
            <person name="Gnerre S."/>
            <person name="Godfrey J."/>
            <person name="Good R."/>
            <person name="Gotea V."/>
            <person name="Gravely B."/>
            <person name="Greenberg A.J."/>
            <person name="Griffiths-Jones S."/>
            <person name="Gross S."/>
            <person name="Guigo R."/>
            <person name="Gustafson E.A."/>
            <person name="Haerty W."/>
            <person name="Hahn M.W."/>
            <person name="Halligan D.L."/>
            <person name="Halpern A.L."/>
            <person name="Halter G.M."/>
            <person name="Han M.V."/>
            <person name="Heger A."/>
            <person name="Hillier L."/>
            <person name="Hinrichs A.S."/>
            <person name="Holmes I."/>
            <person name="Hoskins R.A."/>
            <person name="Hubisz M.J."/>
            <person name="Hultmark D."/>
            <person name="Huntley M.A."/>
            <person name="Jaffe D.B."/>
            <person name="Jagadeeshan S."/>
            <person name="Jeck W.R."/>
            <person name="Johnson J."/>
            <person name="Jones C.D."/>
            <person name="Jordan W.C."/>
            <person name="Karpen G.H."/>
            <person name="Kataoka E."/>
            <person name="Keightley P.D."/>
            <person name="Kheradpour P."/>
            <person name="Kirkness E.F."/>
            <person name="Koerich L.B."/>
            <person name="Kristiansen K."/>
            <person name="Kudrna D."/>
            <person name="Kulathinal R.J."/>
            <person name="Kumar S."/>
            <person name="Kwok R."/>
            <person name="Lander E."/>
            <person name="Langley C.H."/>
            <person name="Lapoint R."/>
            <person name="Lazzaro B.P."/>
            <person name="Lee S.J."/>
            <person name="Levesque L."/>
            <person name="Li R."/>
            <person name="Lin C.F."/>
            <person name="Lin M.F."/>
            <person name="Lindblad-Toh K."/>
            <person name="Llopart A."/>
            <person name="Long M."/>
            <person name="Low L."/>
            <person name="Lozovsky E."/>
            <person name="Lu J."/>
            <person name="Luo M."/>
            <person name="Machado C.A."/>
            <person name="Makalowski W."/>
            <person name="Marzo M."/>
            <person name="Matsuda M."/>
            <person name="Matzkin L."/>
            <person name="McAllister B."/>
            <person name="McBride C.S."/>
            <person name="McKernan B."/>
            <person name="McKernan K."/>
            <person name="Mendez-Lago M."/>
            <person name="Minx P."/>
            <person name="Mollenhauer M.U."/>
            <person name="Montooth K."/>
            <person name="Mount S.M."/>
            <person name="Mu X."/>
            <person name="Myers E."/>
            <person name="Negre B."/>
            <person name="Newfeld S."/>
            <person name="Nielsen R."/>
            <person name="Noor M.A."/>
            <person name="O'Grady P."/>
            <person name="Pachter L."/>
            <person name="Papaceit M."/>
            <person name="Parisi M.J."/>
            <person name="Parisi M."/>
            <person name="Parts L."/>
            <person name="Pedersen J.S."/>
            <person name="Pesole G."/>
            <person name="Phillippy A.M."/>
            <person name="Ponting C.P."/>
            <person name="Pop M."/>
            <person name="Porcelli D."/>
            <person name="Powell J.R."/>
            <person name="Prohaska S."/>
            <person name="Pruitt K."/>
            <person name="Puig M."/>
            <person name="Quesneville H."/>
            <person name="Ram K.R."/>
            <person name="Rand D."/>
            <person name="Rasmussen M.D."/>
            <person name="Reed L.K."/>
            <person name="Reenan R."/>
            <person name="Reily A."/>
            <person name="Remington K.A."/>
            <person name="Rieger T.T."/>
            <person name="Ritchie M.G."/>
            <person name="Robin C."/>
            <person name="Rogers Y.H."/>
            <person name="Rohde C."/>
            <person name="Rozas J."/>
            <person name="Rubenfield M.J."/>
            <person name="Ruiz A."/>
            <person name="Russo S."/>
            <person name="Salzberg S.L."/>
            <person name="Sanchez-Gracia A."/>
            <person name="Saranga D.J."/>
            <person name="Sato H."/>
            <person name="Schaeffer S.W."/>
            <person name="Schatz M.C."/>
            <person name="Schlenke T."/>
            <person name="Schwartz R."/>
            <person name="Segarra C."/>
            <person name="Singh R.S."/>
            <person name="Sirot L."/>
            <person name="Sirota M."/>
            <person name="Sisneros N.B."/>
            <person name="Smith C.D."/>
            <person name="Smith T.F."/>
            <person name="Spieth J."/>
            <person name="Stage D.E."/>
            <person name="Stark A."/>
            <person name="Stephan W."/>
            <person name="Strausberg R.L."/>
            <person name="Strempel S."/>
            <person name="Sturgill D."/>
            <person name="Sutton G."/>
            <person name="Sutton G.G."/>
            <person name="Tao W."/>
            <person name="Teichmann S."/>
            <person name="Tobari Y.N."/>
            <person name="Tomimura Y."/>
            <person name="Tsolas J.M."/>
            <person name="Valente V.L."/>
            <person name="Venter E."/>
            <person name="Venter J.C."/>
            <person name="Vicario S."/>
            <person name="Vieira F.G."/>
            <person name="Vilella A.J."/>
            <person name="Villasante A."/>
            <person name="Walenz B."/>
            <person name="Wang J."/>
            <person name="Wasserman M."/>
            <person name="Watts T."/>
            <person name="Wilson D."/>
            <person name="Wilson R.K."/>
            <person name="Wing R.A."/>
            <person name="Wolfner M.F."/>
            <person name="Wong A."/>
            <person name="Wong G.K."/>
            <person name="Wu C.I."/>
            <person name="Wu G."/>
            <person name="Yamamoto D."/>
            <person name="Yang H.P."/>
            <person name="Yang S.P."/>
            <person name="Yorke J.A."/>
            <person name="Yoshida K."/>
            <person name="Zdobnov E."/>
            <person name="Zhang P."/>
            <person name="Zhang Y."/>
            <person name="Zimin A.V."/>
            <person name="Baldwin J."/>
            <person name="Abdouelleil A."/>
            <person name="Abdulkadir J."/>
            <person name="Abebe A."/>
            <person name="Abera B."/>
            <person name="Abreu J."/>
            <person name="Acer S.C."/>
            <person name="Aftuck L."/>
            <person name="Alexander A."/>
            <person name="An P."/>
            <person name="Anderson E."/>
            <person name="Anderson S."/>
            <person name="Arachi H."/>
            <person name="Azer M."/>
            <person name="Bachantsang P."/>
            <person name="Barry A."/>
            <person name="Bayul T."/>
            <person name="Berlin A."/>
            <person name="Bessette D."/>
            <person name="Bloom T."/>
            <person name="Blye J."/>
            <person name="Boguslavskiy L."/>
            <person name="Bonnet C."/>
            <person name="Boukhgalter B."/>
            <person name="Bourzgui I."/>
            <person name="Brown A."/>
            <person name="Cahill P."/>
            <person name="Channer S."/>
            <person name="Cheshatsang Y."/>
            <person name="Chuda L."/>
            <person name="Citroen M."/>
            <person name="Collymore A."/>
            <person name="Cooke P."/>
            <person name="Costello M."/>
            <person name="D'Aco K."/>
            <person name="Daza R."/>
            <person name="De Haan G."/>
            <person name="DeGray S."/>
            <person name="DeMaso C."/>
            <person name="Dhargay N."/>
            <person name="Dooley K."/>
            <person name="Dooley E."/>
            <person name="Doricent M."/>
            <person name="Dorje P."/>
            <person name="Dorjee K."/>
            <person name="Dupes A."/>
            <person name="Elong R."/>
            <person name="Falk J."/>
            <person name="Farina A."/>
            <person name="Faro S."/>
            <person name="Ferguson D."/>
            <person name="Fisher S."/>
            <person name="Foley C.D."/>
            <person name="Franke A."/>
            <person name="Friedrich D."/>
            <person name="Gadbois L."/>
            <person name="Gearin G."/>
            <person name="Gearin C.R."/>
            <person name="Giannoukos G."/>
            <person name="Goode T."/>
            <person name="Graham J."/>
            <person name="Grandbois E."/>
            <person name="Grewal S."/>
            <person name="Gyaltsen K."/>
            <person name="Hafez N."/>
            <person name="Hagos B."/>
            <person name="Hall J."/>
            <person name="Henson C."/>
            <person name="Hollinger A."/>
            <person name="Honan T."/>
            <person name="Huard M.D."/>
            <person name="Hughes L."/>
            <person name="Hurhula B."/>
            <person name="Husby M.E."/>
            <person name="Kamat A."/>
            <person name="Kanga B."/>
            <person name="Kashin S."/>
            <person name="Khazanovich D."/>
            <person name="Kisner P."/>
            <person name="Lance K."/>
            <person name="Lara M."/>
            <person name="Lee W."/>
            <person name="Lennon N."/>
            <person name="Letendre F."/>
            <person name="LeVine R."/>
            <person name="Lipovsky A."/>
            <person name="Liu X."/>
            <person name="Liu J."/>
            <person name="Liu S."/>
            <person name="Lokyitsang T."/>
            <person name="Lokyitsang Y."/>
            <person name="Lubonja R."/>
            <person name="Lui A."/>
            <person name="MacDonald P."/>
            <person name="Magnisalis V."/>
            <person name="Maru K."/>
            <person name="Matthews C."/>
            <person name="McCusker W."/>
            <person name="McDonough S."/>
            <person name="Mehta T."/>
            <person name="Meldrim J."/>
            <person name="Meneus L."/>
            <person name="Mihai O."/>
            <person name="Mihalev A."/>
            <person name="Mihova T."/>
            <person name="Mittelman R."/>
            <person name="Mlenga V."/>
            <person name="Montmayeur A."/>
            <person name="Mulrain L."/>
            <person name="Navidi A."/>
            <person name="Naylor J."/>
            <person name="Negash T."/>
            <person name="Nguyen T."/>
            <person name="Nguyen N."/>
            <person name="Nicol R."/>
            <person name="Norbu C."/>
            <person name="Norbu N."/>
            <person name="Novod N."/>
            <person name="O'Neill B."/>
            <person name="Osman S."/>
            <person name="Markiewicz E."/>
            <person name="Oyono O.L."/>
            <person name="Patti C."/>
            <person name="Phunkhang P."/>
            <person name="Pierre F."/>
            <person name="Priest M."/>
            <person name="Raghuraman S."/>
            <person name="Rege F."/>
            <person name="Reyes R."/>
            <person name="Rise C."/>
            <person name="Rogov P."/>
            <person name="Ross K."/>
            <person name="Ryan E."/>
            <person name="Settipalli S."/>
            <person name="Shea T."/>
            <person name="Sherpa N."/>
            <person name="Shi L."/>
            <person name="Shih D."/>
            <person name="Sparrow T."/>
            <person name="Spaulding J."/>
            <person name="Stalker J."/>
            <person name="Stange-Thomann N."/>
            <person name="Stavropoulos S."/>
            <person name="Stone C."/>
            <person name="Strader C."/>
            <person name="Tesfaye S."/>
            <person name="Thomson T."/>
            <person name="Thoulutsang Y."/>
            <person name="Thoulutsang D."/>
            <person name="Topham K."/>
            <person name="Topping I."/>
            <person name="Tsamla T."/>
            <person name="Vassiliev H."/>
            <person name="Vo A."/>
            <person name="Wangchuk T."/>
            <person name="Wangdi T."/>
            <person name="Weiand M."/>
            <person name="Wilkinson J."/>
            <person name="Wilson A."/>
            <person name="Yadav S."/>
            <person name="Young G."/>
            <person name="Yu Q."/>
            <person name="Zembek L."/>
            <person name="Zhong D."/>
            <person name="Zimmer A."/>
            <person name="Zwirko Z."/>
            <person name="Jaffe D.B."/>
            <person name="Alvarez P."/>
            <person name="Brockman W."/>
            <person name="Butler J."/>
            <person name="Chin C."/>
            <person name="Gnerre S."/>
            <person name="Grabherr M."/>
            <person name="Kleber M."/>
            <person name="Mauceli E."/>
            <person name="MacCallum I."/>
        </authorList>
    </citation>
    <scope>NUCLEOTIDE SEQUENCE [LARGE SCALE GENOMIC DNA]</scope>
    <source>
        <strain evidence="9">Tucson 15287-2541.00</strain>
    </source>
</reference>
<dbReference type="PROSITE" id="PS50261">
    <property type="entry name" value="G_PROTEIN_RECEP_F2_4"/>
    <property type="match status" value="1"/>
</dbReference>
<dbReference type="HOGENOM" id="CLU_023006_0_0_1"/>
<organism evidence="9">
    <name type="scientific">Drosophila grimshawi</name>
    <name type="common">Hawaiian fruit fly</name>
    <name type="synonym">Idiomyia grimshawi</name>
    <dbReference type="NCBI Taxonomy" id="7222"/>
    <lineage>
        <taxon>Eukaryota</taxon>
        <taxon>Metazoa</taxon>
        <taxon>Ecdysozoa</taxon>
        <taxon>Arthropoda</taxon>
        <taxon>Hexapoda</taxon>
        <taxon>Insecta</taxon>
        <taxon>Pterygota</taxon>
        <taxon>Neoptera</taxon>
        <taxon>Endopterygota</taxon>
        <taxon>Diptera</taxon>
        <taxon>Brachycera</taxon>
        <taxon>Muscomorpha</taxon>
        <taxon>Ephydroidea</taxon>
        <taxon>Drosophilidae</taxon>
        <taxon>Drosophila</taxon>
        <taxon>Hawaiian Drosophila</taxon>
    </lineage>
</organism>
<dbReference type="eggNOG" id="KOG4193">
    <property type="taxonomic scope" value="Eukaryota"/>
</dbReference>
<dbReference type="Pfam" id="PF00002">
    <property type="entry name" value="7tm_2"/>
    <property type="match status" value="1"/>
</dbReference>
<keyword evidence="6" id="KW-0732">Signal</keyword>
<feature type="signal peptide" evidence="6">
    <location>
        <begin position="1"/>
        <end position="20"/>
    </location>
</feature>
<evidence type="ECO:0000259" key="7">
    <source>
        <dbReference type="PROSITE" id="PS50261"/>
    </source>
</evidence>
<dbReference type="Gene3D" id="1.20.1070.10">
    <property type="entry name" value="Rhodopsin 7-helix transmembrane proteins"/>
    <property type="match status" value="1"/>
</dbReference>
<gene>
    <name evidence="8" type="primary">Dgri\GH13973</name>
    <name evidence="8" type="ORF">Dgri_GH13973</name>
</gene>
<evidence type="ECO:0000256" key="1">
    <source>
        <dbReference type="ARBA" id="ARBA00004141"/>
    </source>
</evidence>
<comment type="subcellular location">
    <subcellularLocation>
        <location evidence="1">Membrane</location>
        <topology evidence="1">Multi-pass membrane protein</topology>
    </subcellularLocation>
</comment>
<dbReference type="SUPFAM" id="SSF81321">
    <property type="entry name" value="Family A G protein-coupled receptor-like"/>
    <property type="match status" value="1"/>
</dbReference>
<dbReference type="PANTHER" id="PTHR47767">
    <property type="entry name" value="ADHESION G PROTEIN-COUPLED RECEPTOR G7"/>
    <property type="match status" value="1"/>
</dbReference>
<evidence type="ECO:0000256" key="4">
    <source>
        <dbReference type="ARBA" id="ARBA00023136"/>
    </source>
</evidence>
<dbReference type="OrthoDB" id="10037534at2759"/>
<feature type="domain" description="G-protein coupled receptors family 2 profile 2" evidence="7">
    <location>
        <begin position="517"/>
        <end position="775"/>
    </location>
</feature>
<keyword evidence="4 5" id="KW-0472">Membrane</keyword>
<dbReference type="InParanoid" id="B4JYQ4"/>
<dbReference type="AlphaFoldDB" id="B4JYQ4"/>
<dbReference type="KEGG" id="dgr:6569798"/>
<dbReference type="InterPro" id="IPR053066">
    <property type="entry name" value="ADGR_G7"/>
</dbReference>
<keyword evidence="3 5" id="KW-1133">Transmembrane helix</keyword>
<dbReference type="GO" id="GO:0007166">
    <property type="term" value="P:cell surface receptor signaling pathway"/>
    <property type="evidence" value="ECO:0007669"/>
    <property type="project" value="InterPro"/>
</dbReference>
<keyword evidence="9" id="KW-1185">Reference proteome</keyword>
<feature type="transmembrane region" description="Helical" evidence="5">
    <location>
        <begin position="553"/>
        <end position="571"/>
    </location>
</feature>
<evidence type="ECO:0000256" key="6">
    <source>
        <dbReference type="SAM" id="SignalP"/>
    </source>
</evidence>
<feature type="transmembrane region" description="Helical" evidence="5">
    <location>
        <begin position="751"/>
        <end position="773"/>
    </location>
</feature>
<dbReference type="InterPro" id="IPR017981">
    <property type="entry name" value="GPCR_2-like_7TM"/>
</dbReference>
<evidence type="ECO:0000256" key="2">
    <source>
        <dbReference type="ARBA" id="ARBA00022692"/>
    </source>
</evidence>
<name>B4JYQ4_DROGR</name>
<feature type="transmembrane region" description="Helical" evidence="5">
    <location>
        <begin position="519"/>
        <end position="541"/>
    </location>
</feature>
<dbReference type="Gene3D" id="2.60.220.50">
    <property type="match status" value="1"/>
</dbReference>
<dbReference type="FunFam" id="1.20.1070.10:FF:000290">
    <property type="entry name" value="GG11888"/>
    <property type="match status" value="1"/>
</dbReference>
<evidence type="ECO:0000256" key="5">
    <source>
        <dbReference type="SAM" id="Phobius"/>
    </source>
</evidence>
<keyword evidence="2 5" id="KW-0812">Transmembrane</keyword>
<dbReference type="FunCoup" id="B4JYQ4">
    <property type="interactions" value="46"/>
</dbReference>
<feature type="transmembrane region" description="Helical" evidence="5">
    <location>
        <begin position="723"/>
        <end position="745"/>
    </location>
</feature>
<evidence type="ECO:0000313" key="9">
    <source>
        <dbReference type="Proteomes" id="UP000001070"/>
    </source>
</evidence>
<sequence length="818" mass="91977">MNFVLAVTLLALTTTTRITAANFHDYGDSDESIDEALKNCPNKQLLCNVQWRNNTPVECGLQQSIADLTGLAYCDALHCEPEAFRHDYLIRNHDQSPHANSWKRARIGERSTLHDVCLLRNGLPVTRKCEMKSMRAQWESIDDWQPVVCMRRFRERSVSVELNALHDDIIDGRRLTNTTQERRRTTAAMSGILRQHNRAMLPADVHVAGQVIGELMEQKRDAAVGSDLISVCREIMSCDIQMLRISSQLNATNSLLSKFEDYMDAMPEQFVPSESCGKAVIRPTSDASDSTENGVEILNYANIGVQALMSSNLSVFYVNPSCDDITGIAIYSSASSDRKTSVSGFYYRFLYANENLEKLRRESNLETATYVPEQLWRQLKERGATYLILKVYAHDGLFVETSQVRSRRPRSKVLSITIPGFEGEYLPQAMPLLLLNENHRQPDALAIKTGSGCGYWNYTTWLSDGITTSSGSDILRDPVIVCQTRHLTQFSFLVGGSYRSNDLGEEILVTPLNERVLDIISIVGCSLSLLGVLGIFVTAAVFKSWRSQASTKVLLHLCLAMTLQMILFVFINTDDISEQLIVHRDYSRCVLLGASLQYTILVLFTWMLIIAVLQFQRYVTVIGIERPRRYILKAALVAWTLPLLPTLLTACIDPASYLPTAEQLETDTGICYPSGYGLTFGVVLPVTLITVANLVIFVYVFYSISHSLSQSVQRAERKLVNKQIRLSVLLFFLLGLSWIFGIFAFMQAGIVFSYLFCLTATMQGFVLFVYFVLLDEANRNAWRGLICPTSMKMDVQKRTTEMQSMTTSSTNYSGRSGH</sequence>